<protein>
    <submittedName>
        <fullName evidence="1">CLUMA_CG000328, isoform A</fullName>
    </submittedName>
</protein>
<accession>A0A1J1HG44</accession>
<reference evidence="1 2" key="1">
    <citation type="submission" date="2015-04" db="EMBL/GenBank/DDBJ databases">
        <authorList>
            <person name="Syromyatnikov M.Y."/>
            <person name="Popov V.N."/>
        </authorList>
    </citation>
    <scope>NUCLEOTIDE SEQUENCE [LARGE SCALE GENOMIC DNA]</scope>
</reference>
<dbReference type="AlphaFoldDB" id="A0A1J1HG44"/>
<proteinExistence type="predicted"/>
<gene>
    <name evidence="1" type="ORF">CLUMA_CG000328</name>
</gene>
<name>A0A1J1HG44_9DIPT</name>
<dbReference type="EMBL" id="CVRI01000001">
    <property type="protein sequence ID" value="CRK86380.1"/>
    <property type="molecule type" value="Genomic_DNA"/>
</dbReference>
<dbReference type="Proteomes" id="UP000183832">
    <property type="component" value="Unassembled WGS sequence"/>
</dbReference>
<evidence type="ECO:0000313" key="2">
    <source>
        <dbReference type="Proteomes" id="UP000183832"/>
    </source>
</evidence>
<organism evidence="1 2">
    <name type="scientific">Clunio marinus</name>
    <dbReference type="NCBI Taxonomy" id="568069"/>
    <lineage>
        <taxon>Eukaryota</taxon>
        <taxon>Metazoa</taxon>
        <taxon>Ecdysozoa</taxon>
        <taxon>Arthropoda</taxon>
        <taxon>Hexapoda</taxon>
        <taxon>Insecta</taxon>
        <taxon>Pterygota</taxon>
        <taxon>Neoptera</taxon>
        <taxon>Endopterygota</taxon>
        <taxon>Diptera</taxon>
        <taxon>Nematocera</taxon>
        <taxon>Chironomoidea</taxon>
        <taxon>Chironomidae</taxon>
        <taxon>Clunio</taxon>
    </lineage>
</organism>
<evidence type="ECO:0000313" key="1">
    <source>
        <dbReference type="EMBL" id="CRK86380.1"/>
    </source>
</evidence>
<sequence>MIKLSWTCARFAPFYTKLSDKHAKWHNLMLASDYKRRKRKELWALTRCVDATGRRQSGENL</sequence>
<keyword evidence="2" id="KW-1185">Reference proteome</keyword>